<proteinExistence type="predicted"/>
<dbReference type="RefSeq" id="WP_185056178.1">
    <property type="nucleotide sequence ID" value="NZ_BAABIX010000029.1"/>
</dbReference>
<dbReference type="EMBL" id="JACHGN010000029">
    <property type="protein sequence ID" value="MBB5139342.1"/>
    <property type="molecule type" value="Genomic_DNA"/>
</dbReference>
<evidence type="ECO:0000313" key="2">
    <source>
        <dbReference type="EMBL" id="MBB5139342.1"/>
    </source>
</evidence>
<comment type="caution">
    <text evidence="2">The sequence shown here is derived from an EMBL/GenBank/DDBJ whole genome shotgun (WGS) entry which is preliminary data.</text>
</comment>
<feature type="coiled-coil region" evidence="1">
    <location>
        <begin position="536"/>
        <end position="584"/>
    </location>
</feature>
<protein>
    <submittedName>
        <fullName evidence="2">SAM-dependent methyltransferase</fullName>
    </submittedName>
</protein>
<name>A0A840PJQ4_9ACTN</name>
<evidence type="ECO:0000313" key="3">
    <source>
        <dbReference type="Proteomes" id="UP000578449"/>
    </source>
</evidence>
<sequence>MRTTEVPSIPASPANVHLVGGEMLLWSDAPESAQDGGQWAALRPGGAGGAAWGGAGHGAAWACGEIVRELIRRVRPMPGRVLLIGPHPEDFVDWLVARSRSVAVAVRSYPDAVRLGARHAGRAGFAVYCGQLAKLGGLDPFDVVLALDGFERVHSAESPYRPWRETLAEVAALVAPGGTLLLSTRNDLGIESLVEARPHERTDADWHPRGLDHTRPNGHQTLAAELDAHGLLVDDCYAAYPAAGAPRALFSVETLARGRTLPDAVTVAACARGYHGRAVVADPVQLTRKAFRHGLAARLAPAWVTVARKQAPGRTGGPALPAALLEDDVCAPPWTLVQELARGEQGKWVRHVPPASRPFALDRVHRDPALLSGPIPEGRVLDEVLLTACAYDDIRAIRERLRHLAGWLSRWSDAGMVPGELAFATTDNLVWDGERLDLIDPSWALADALPTEVVLTRTLWRFAVRLLGSGHHHPWPWSVDADRLTATLVAISGFRHDRRHLERAKALDREIGTTLGVGATAAADAPESYRQVLAGRERLRDTLTAAQARIDRLEVKLTHRERELRKTRSKLRAARRRIAGLRRRLGFRLMRRARALTRPLTRPVRRRLRAARRIARG</sequence>
<gene>
    <name evidence="2" type="ORF">HNP84_009105</name>
</gene>
<reference evidence="2 3" key="1">
    <citation type="submission" date="2020-08" db="EMBL/GenBank/DDBJ databases">
        <title>Genomic Encyclopedia of Type Strains, Phase IV (KMG-IV): sequencing the most valuable type-strain genomes for metagenomic binning, comparative biology and taxonomic classification.</title>
        <authorList>
            <person name="Goeker M."/>
        </authorList>
    </citation>
    <scope>NUCLEOTIDE SEQUENCE [LARGE SCALE GENOMIC DNA]</scope>
    <source>
        <strain evidence="2 3">DSM 45615</strain>
    </source>
</reference>
<keyword evidence="1" id="KW-0175">Coiled coil</keyword>
<accession>A0A840PJQ4</accession>
<dbReference type="AlphaFoldDB" id="A0A840PJQ4"/>
<dbReference type="GO" id="GO:0008168">
    <property type="term" value="F:methyltransferase activity"/>
    <property type="evidence" value="ECO:0007669"/>
    <property type="project" value="UniProtKB-KW"/>
</dbReference>
<dbReference type="Gene3D" id="3.40.50.150">
    <property type="entry name" value="Vaccinia Virus protein VP39"/>
    <property type="match status" value="1"/>
</dbReference>
<dbReference type="Proteomes" id="UP000578449">
    <property type="component" value="Unassembled WGS sequence"/>
</dbReference>
<dbReference type="InterPro" id="IPR029063">
    <property type="entry name" value="SAM-dependent_MTases_sf"/>
</dbReference>
<keyword evidence="2" id="KW-0489">Methyltransferase</keyword>
<keyword evidence="3" id="KW-1185">Reference proteome</keyword>
<evidence type="ECO:0000256" key="1">
    <source>
        <dbReference type="SAM" id="Coils"/>
    </source>
</evidence>
<organism evidence="2 3">
    <name type="scientific">Thermocatellispora tengchongensis</name>
    <dbReference type="NCBI Taxonomy" id="1073253"/>
    <lineage>
        <taxon>Bacteria</taxon>
        <taxon>Bacillati</taxon>
        <taxon>Actinomycetota</taxon>
        <taxon>Actinomycetes</taxon>
        <taxon>Streptosporangiales</taxon>
        <taxon>Streptosporangiaceae</taxon>
        <taxon>Thermocatellispora</taxon>
    </lineage>
</organism>
<keyword evidence="2" id="KW-0808">Transferase</keyword>
<dbReference type="SUPFAM" id="SSF53335">
    <property type="entry name" value="S-adenosyl-L-methionine-dependent methyltransferases"/>
    <property type="match status" value="1"/>
</dbReference>
<dbReference type="GO" id="GO:0032259">
    <property type="term" value="P:methylation"/>
    <property type="evidence" value="ECO:0007669"/>
    <property type="project" value="UniProtKB-KW"/>
</dbReference>